<dbReference type="Proteomes" id="UP000580250">
    <property type="component" value="Unassembled WGS sequence"/>
</dbReference>
<protein>
    <submittedName>
        <fullName evidence="1">Uncharacterized protein</fullName>
    </submittedName>
</protein>
<gene>
    <name evidence="1" type="ORF">MENT_LOCUS24032</name>
</gene>
<reference evidence="1 2" key="1">
    <citation type="submission" date="2020-08" db="EMBL/GenBank/DDBJ databases">
        <authorList>
            <person name="Koutsovoulos G."/>
            <person name="Danchin GJ E."/>
        </authorList>
    </citation>
    <scope>NUCLEOTIDE SEQUENCE [LARGE SCALE GENOMIC DNA]</scope>
</reference>
<dbReference type="AlphaFoldDB" id="A0A6V7VDK0"/>
<evidence type="ECO:0000313" key="2">
    <source>
        <dbReference type="Proteomes" id="UP000580250"/>
    </source>
</evidence>
<dbReference type="EMBL" id="CAJEWN010000201">
    <property type="protein sequence ID" value="CAD2172478.1"/>
    <property type="molecule type" value="Genomic_DNA"/>
</dbReference>
<accession>A0A6V7VDK0</accession>
<evidence type="ECO:0000313" key="1">
    <source>
        <dbReference type="EMBL" id="CAD2172478.1"/>
    </source>
</evidence>
<proteinExistence type="predicted"/>
<comment type="caution">
    <text evidence="1">The sequence shown here is derived from an EMBL/GenBank/DDBJ whole genome shotgun (WGS) entry which is preliminary data.</text>
</comment>
<name>A0A6V7VDK0_MELEN</name>
<organism evidence="1 2">
    <name type="scientific">Meloidogyne enterolobii</name>
    <name type="common">Root-knot nematode worm</name>
    <name type="synonym">Meloidogyne mayaguensis</name>
    <dbReference type="NCBI Taxonomy" id="390850"/>
    <lineage>
        <taxon>Eukaryota</taxon>
        <taxon>Metazoa</taxon>
        <taxon>Ecdysozoa</taxon>
        <taxon>Nematoda</taxon>
        <taxon>Chromadorea</taxon>
        <taxon>Rhabditida</taxon>
        <taxon>Tylenchina</taxon>
        <taxon>Tylenchomorpha</taxon>
        <taxon>Tylenchoidea</taxon>
        <taxon>Meloidogynidae</taxon>
        <taxon>Meloidogyninae</taxon>
        <taxon>Meloidogyne</taxon>
    </lineage>
</organism>
<sequence length="52" mass="5853">MNFKKLPKSEEAAILFLQSKNILPTNKICVNGHEMKLSIGNQNRLRSIGIIT</sequence>